<evidence type="ECO:0000313" key="4">
    <source>
        <dbReference type="Proteomes" id="UP000694428"/>
    </source>
</evidence>
<dbReference type="SUPFAM" id="SSF50044">
    <property type="entry name" value="SH3-domain"/>
    <property type="match status" value="1"/>
</dbReference>
<dbReference type="AlphaFoldDB" id="A0A8C9FWQ0"/>
<dbReference type="Proteomes" id="UP000694428">
    <property type="component" value="Unplaced"/>
</dbReference>
<dbReference type="InterPro" id="IPR036028">
    <property type="entry name" value="SH3-like_dom_sf"/>
</dbReference>
<organism evidence="3 4">
    <name type="scientific">Pavo cristatus</name>
    <name type="common">Indian peafowl</name>
    <name type="synonym">Blue peafowl</name>
    <dbReference type="NCBI Taxonomy" id="9049"/>
    <lineage>
        <taxon>Eukaryota</taxon>
        <taxon>Metazoa</taxon>
        <taxon>Chordata</taxon>
        <taxon>Craniata</taxon>
        <taxon>Vertebrata</taxon>
        <taxon>Euteleostomi</taxon>
        <taxon>Archelosauria</taxon>
        <taxon>Archosauria</taxon>
        <taxon>Dinosauria</taxon>
        <taxon>Saurischia</taxon>
        <taxon>Theropoda</taxon>
        <taxon>Coelurosauria</taxon>
        <taxon>Aves</taxon>
        <taxon>Neognathae</taxon>
        <taxon>Galloanserae</taxon>
        <taxon>Galliformes</taxon>
        <taxon>Phasianidae</taxon>
        <taxon>Phasianinae</taxon>
        <taxon>Pavo</taxon>
    </lineage>
</organism>
<dbReference type="Ensembl" id="ENSPSTT00000019939.1">
    <property type="protein sequence ID" value="ENSPSTP00000019035.1"/>
    <property type="gene ID" value="ENSPSTG00000013709.1"/>
</dbReference>
<sequence>MYLQGRTYPLGFRSGDIVEVLDSSNPSWWKGRLRGELGQVPRRIK</sequence>
<protein>
    <recommendedName>
        <fullName evidence="2">SH3 domain-containing protein</fullName>
    </recommendedName>
</protein>
<reference evidence="3" key="2">
    <citation type="submission" date="2025-09" db="UniProtKB">
        <authorList>
            <consortium name="Ensembl"/>
        </authorList>
    </citation>
    <scope>IDENTIFICATION</scope>
</reference>
<proteinExistence type="predicted"/>
<name>A0A8C9FWQ0_PAVCR</name>
<keyword evidence="4" id="KW-1185">Reference proteome</keyword>
<dbReference type="Pfam" id="PF00018">
    <property type="entry name" value="SH3_1"/>
    <property type="match status" value="1"/>
</dbReference>
<reference evidence="3" key="1">
    <citation type="submission" date="2025-08" db="UniProtKB">
        <authorList>
            <consortium name="Ensembl"/>
        </authorList>
    </citation>
    <scope>IDENTIFICATION</scope>
</reference>
<feature type="domain" description="SH3" evidence="2">
    <location>
        <begin position="10"/>
        <end position="41"/>
    </location>
</feature>
<dbReference type="Gene3D" id="2.30.30.40">
    <property type="entry name" value="SH3 Domains"/>
    <property type="match status" value="1"/>
</dbReference>
<accession>A0A8C9FWQ0</accession>
<evidence type="ECO:0000259" key="2">
    <source>
        <dbReference type="Pfam" id="PF00018"/>
    </source>
</evidence>
<keyword evidence="1" id="KW-0728">SH3 domain</keyword>
<evidence type="ECO:0000256" key="1">
    <source>
        <dbReference type="ARBA" id="ARBA00022443"/>
    </source>
</evidence>
<evidence type="ECO:0000313" key="3">
    <source>
        <dbReference type="Ensembl" id="ENSPSTP00000019035.1"/>
    </source>
</evidence>
<dbReference type="InterPro" id="IPR001452">
    <property type="entry name" value="SH3_domain"/>
</dbReference>